<feature type="non-terminal residue" evidence="6">
    <location>
        <position position="606"/>
    </location>
</feature>
<evidence type="ECO:0000313" key="7">
    <source>
        <dbReference type="Proteomes" id="UP000215559"/>
    </source>
</evidence>
<feature type="domain" description="Protein kinase" evidence="5">
    <location>
        <begin position="29"/>
        <end position="320"/>
    </location>
</feature>
<dbReference type="GO" id="GO:0004672">
    <property type="term" value="F:protein kinase activity"/>
    <property type="evidence" value="ECO:0007669"/>
    <property type="project" value="InterPro"/>
</dbReference>
<comment type="caution">
    <text evidence="6">The sequence shown here is derived from an EMBL/GenBank/DDBJ whole genome shotgun (WGS) entry which is preliminary data.</text>
</comment>
<dbReference type="InterPro" id="IPR011009">
    <property type="entry name" value="Kinase-like_dom_sf"/>
</dbReference>
<feature type="binding site" evidence="4">
    <location>
        <position position="58"/>
    </location>
    <ligand>
        <name>ATP</name>
        <dbReference type="ChEBI" id="CHEBI:30616"/>
    </ligand>
</feature>
<dbReference type="SUPFAM" id="SSF48452">
    <property type="entry name" value="TPR-like"/>
    <property type="match status" value="1"/>
</dbReference>
<dbReference type="AlphaFoldDB" id="A0A235BST9"/>
<dbReference type="InterPro" id="IPR017441">
    <property type="entry name" value="Protein_kinase_ATP_BS"/>
</dbReference>
<feature type="repeat" description="TPR" evidence="3">
    <location>
        <begin position="372"/>
        <end position="405"/>
    </location>
</feature>
<dbReference type="Gene3D" id="1.25.40.10">
    <property type="entry name" value="Tetratricopeptide repeat domain"/>
    <property type="match status" value="4"/>
</dbReference>
<dbReference type="PROSITE" id="PS00107">
    <property type="entry name" value="PROTEIN_KINASE_ATP"/>
    <property type="match status" value="1"/>
</dbReference>
<dbReference type="PROSITE" id="PS50293">
    <property type="entry name" value="TPR_REGION"/>
    <property type="match status" value="8"/>
</dbReference>
<dbReference type="PROSITE" id="PS50005">
    <property type="entry name" value="TPR"/>
    <property type="match status" value="8"/>
</dbReference>
<evidence type="ECO:0000256" key="3">
    <source>
        <dbReference type="PROSITE-ProRule" id="PRU00339"/>
    </source>
</evidence>
<dbReference type="InterPro" id="IPR011990">
    <property type="entry name" value="TPR-like_helical_dom_sf"/>
</dbReference>
<evidence type="ECO:0000313" key="6">
    <source>
        <dbReference type="EMBL" id="OYD15252.1"/>
    </source>
</evidence>
<dbReference type="SMART" id="SM00028">
    <property type="entry name" value="TPR"/>
    <property type="match status" value="8"/>
</dbReference>
<dbReference type="InterPro" id="IPR050498">
    <property type="entry name" value="Ycf3"/>
</dbReference>
<gene>
    <name evidence="6" type="ORF">CH330_06235</name>
</gene>
<evidence type="ECO:0000256" key="1">
    <source>
        <dbReference type="ARBA" id="ARBA00022737"/>
    </source>
</evidence>
<dbReference type="Gene3D" id="1.10.510.10">
    <property type="entry name" value="Transferase(Phosphotransferase) domain 1"/>
    <property type="match status" value="1"/>
</dbReference>
<dbReference type="Proteomes" id="UP000215559">
    <property type="component" value="Unassembled WGS sequence"/>
</dbReference>
<proteinExistence type="predicted"/>
<dbReference type="Pfam" id="PF13432">
    <property type="entry name" value="TPR_16"/>
    <property type="match status" value="4"/>
</dbReference>
<keyword evidence="4" id="KW-0547">Nucleotide-binding</keyword>
<organism evidence="6 7">
    <name type="scientific">candidate division WOR-3 bacterium JGI_Cruoil_03_51_56</name>
    <dbReference type="NCBI Taxonomy" id="1973747"/>
    <lineage>
        <taxon>Bacteria</taxon>
        <taxon>Bacteria division WOR-3</taxon>
    </lineage>
</organism>
<dbReference type="PANTHER" id="PTHR44858">
    <property type="entry name" value="TETRATRICOPEPTIDE REPEAT PROTEIN 6"/>
    <property type="match status" value="1"/>
</dbReference>
<keyword evidence="4" id="KW-0067">ATP-binding</keyword>
<dbReference type="GO" id="GO:0005524">
    <property type="term" value="F:ATP binding"/>
    <property type="evidence" value="ECO:0007669"/>
    <property type="project" value="UniProtKB-UniRule"/>
</dbReference>
<feature type="repeat" description="TPR" evidence="3">
    <location>
        <begin position="576"/>
        <end position="606"/>
    </location>
</feature>
<keyword evidence="1" id="KW-0677">Repeat</keyword>
<protein>
    <recommendedName>
        <fullName evidence="5">Protein kinase domain-containing protein</fullName>
    </recommendedName>
</protein>
<feature type="repeat" description="TPR" evidence="3">
    <location>
        <begin position="542"/>
        <end position="575"/>
    </location>
</feature>
<feature type="repeat" description="TPR" evidence="3">
    <location>
        <begin position="508"/>
        <end position="541"/>
    </location>
</feature>
<dbReference type="Gene3D" id="3.30.200.20">
    <property type="entry name" value="Phosphorylase Kinase, domain 1"/>
    <property type="match status" value="1"/>
</dbReference>
<dbReference type="PROSITE" id="PS50011">
    <property type="entry name" value="PROTEIN_KINASE_DOM"/>
    <property type="match status" value="1"/>
</dbReference>
<name>A0A235BST9_UNCW3</name>
<sequence>MASSIGEPQVKDTSPGAAYKKGDFIGQKYQVYGVLGKGGFGIVYLVYSHETKSVYALKTFRDEYLEDEQTRKRFRKEAQVWIDLERHPYLVRAYFVEEVSGRLYIAMEYIAPDEHGLNSLDGYLRKRPPDLAQSLRWAIQFCYGMEYAYSKGMRSHRDIKPDNIMVSQDRTVKITDFGLAGVIGASGTISGVRLNVHGVKVGLSCQTMEGTGFGTPTYMPPEQFTNAAGCDQRSDIYAFGVVLYQMASGGRFPFLAPLPKDDSETEAKRFWKDMYRLHSTASVPRLDSPLSQTIQHCLKKEPARRFQSFKELRDNLEPLLKHQVGEVIIPPDLKALEAWEWNNKGSSLYSLGRYDDAIRCHDKALELDPRDTAAWNNKGGSLANLNRYDEAIRCYDRALELDPRDAKAWNNKGLSLAKLGRYDDAIRCYDKALELDPREAKAWYNKGSSLYSLGRDDEAIRCYDRALELDPKDAAAWNNKGLSLGKLGRYDDAIRCYDKALELDPREAKAWYNKGSSLYSLGRDDEAIRCYDRALELDPRDAKAWYNKGLSLAKLGRYDDAIRCYDKALELDPKDAAAWNNKGLSLAKLGRYDDAIRCYDKALELD</sequence>
<feature type="repeat" description="TPR" evidence="3">
    <location>
        <begin position="338"/>
        <end position="371"/>
    </location>
</feature>
<reference evidence="6 7" key="1">
    <citation type="submission" date="2017-07" db="EMBL/GenBank/DDBJ databases">
        <title>Recovery of genomes from metagenomes via a dereplication, aggregation, and scoring strategy.</title>
        <authorList>
            <person name="Sieber C.M."/>
            <person name="Probst A.J."/>
            <person name="Sharrar A."/>
            <person name="Thomas B.C."/>
            <person name="Hess M."/>
            <person name="Tringe S.G."/>
            <person name="Banfield J.F."/>
        </authorList>
    </citation>
    <scope>NUCLEOTIDE SEQUENCE [LARGE SCALE GENOMIC DNA]</scope>
    <source>
        <strain evidence="6">JGI_Cruoil_03_51_56</strain>
    </source>
</reference>
<feature type="repeat" description="TPR" evidence="3">
    <location>
        <begin position="406"/>
        <end position="439"/>
    </location>
</feature>
<dbReference type="SUPFAM" id="SSF56112">
    <property type="entry name" value="Protein kinase-like (PK-like)"/>
    <property type="match status" value="1"/>
</dbReference>
<evidence type="ECO:0000256" key="2">
    <source>
        <dbReference type="ARBA" id="ARBA00022803"/>
    </source>
</evidence>
<dbReference type="EMBL" id="NOZP01000115">
    <property type="protein sequence ID" value="OYD15252.1"/>
    <property type="molecule type" value="Genomic_DNA"/>
</dbReference>
<keyword evidence="2 3" id="KW-0802">TPR repeat</keyword>
<evidence type="ECO:0000256" key="4">
    <source>
        <dbReference type="PROSITE-ProRule" id="PRU10141"/>
    </source>
</evidence>
<dbReference type="Pfam" id="PF00069">
    <property type="entry name" value="Pkinase"/>
    <property type="match status" value="1"/>
</dbReference>
<dbReference type="SMART" id="SM00220">
    <property type="entry name" value="S_TKc"/>
    <property type="match status" value="1"/>
</dbReference>
<dbReference type="InterPro" id="IPR019734">
    <property type="entry name" value="TPR_rpt"/>
</dbReference>
<feature type="repeat" description="TPR" evidence="3">
    <location>
        <begin position="474"/>
        <end position="507"/>
    </location>
</feature>
<feature type="repeat" description="TPR" evidence="3">
    <location>
        <begin position="440"/>
        <end position="473"/>
    </location>
</feature>
<dbReference type="PANTHER" id="PTHR44858:SF1">
    <property type="entry name" value="UDP-N-ACETYLGLUCOSAMINE--PEPTIDE N-ACETYLGLUCOSAMINYLTRANSFERASE SPINDLY-RELATED"/>
    <property type="match status" value="1"/>
</dbReference>
<dbReference type="CDD" id="cd14014">
    <property type="entry name" value="STKc_PknB_like"/>
    <property type="match status" value="1"/>
</dbReference>
<accession>A0A235BST9</accession>
<dbReference type="InterPro" id="IPR000719">
    <property type="entry name" value="Prot_kinase_dom"/>
</dbReference>
<evidence type="ECO:0000259" key="5">
    <source>
        <dbReference type="PROSITE" id="PS50011"/>
    </source>
</evidence>